<name>A0ABT5AV74_9CYAN</name>
<evidence type="ECO:0000313" key="4">
    <source>
        <dbReference type="Proteomes" id="UP001212499"/>
    </source>
</evidence>
<dbReference type="Pfam" id="PF00550">
    <property type="entry name" value="PP-binding"/>
    <property type="match status" value="1"/>
</dbReference>
<comment type="caution">
    <text evidence="3">The sequence shown here is derived from an EMBL/GenBank/DDBJ whole genome shotgun (WGS) entry which is preliminary data.</text>
</comment>
<feature type="domain" description="Carrier" evidence="2">
    <location>
        <begin position="260"/>
        <end position="337"/>
    </location>
</feature>
<dbReference type="PROSITE" id="PS50075">
    <property type="entry name" value="CARRIER"/>
    <property type="match status" value="1"/>
</dbReference>
<proteinExistence type="predicted"/>
<dbReference type="Gene3D" id="1.10.1200.10">
    <property type="entry name" value="ACP-like"/>
    <property type="match status" value="1"/>
</dbReference>
<organism evidence="3 4">
    <name type="scientific">Anabaenopsis arnoldii</name>
    <dbReference type="NCBI Taxonomy" id="2152938"/>
    <lineage>
        <taxon>Bacteria</taxon>
        <taxon>Bacillati</taxon>
        <taxon>Cyanobacteriota</taxon>
        <taxon>Cyanophyceae</taxon>
        <taxon>Nostocales</taxon>
        <taxon>Nodulariaceae</taxon>
        <taxon>Anabaenopsis</taxon>
    </lineage>
</organism>
<evidence type="ECO:0000256" key="1">
    <source>
        <dbReference type="SAM" id="MobiDB-lite"/>
    </source>
</evidence>
<protein>
    <submittedName>
        <fullName evidence="3">Phosphopantetheine-binding protein</fullName>
    </submittedName>
</protein>
<dbReference type="RefSeq" id="WP_271734535.1">
    <property type="nucleotide sequence ID" value="NZ_JANQDP010000193.1"/>
</dbReference>
<dbReference type="EMBL" id="JAQMUH010000185">
    <property type="protein sequence ID" value="MDB9541185.1"/>
    <property type="molecule type" value="Genomic_DNA"/>
</dbReference>
<sequence>MSNGNSAPVNKNHSETPNLFTSEDSGQKTTPTNKVAVNGIAKSMNNSQSDQQDSNSTPTNLETFVNYQRAIDNLEYTLIQLNRHQRQILQVHEQSLRHQTEYTNSFFGLMQQQHILWGNGQFIEKQPETQQLAISSLERSMMRFHDHQADSLRIHEQYLKYQQEYTHNFFQLVQQHQLPTCDDRIQHSLNTPVYGEDRPIPVTAVSAVATELQTVTTNGSGNGNGQGAHHQTIPVTDIIATRQNPTATIVATPPVDIDPATLQPTLLTIVSDQTGYPSEMLEMSMDIEADLGIDSIKRVEILGALLEIYPDLPRPNLEELAQLRTLAEIAEYIRTIATPTINKN</sequence>
<dbReference type="Proteomes" id="UP001212499">
    <property type="component" value="Unassembled WGS sequence"/>
</dbReference>
<dbReference type="SUPFAM" id="SSF47336">
    <property type="entry name" value="ACP-like"/>
    <property type="match status" value="1"/>
</dbReference>
<dbReference type="InterPro" id="IPR036736">
    <property type="entry name" value="ACP-like_sf"/>
</dbReference>
<feature type="region of interest" description="Disordered" evidence="1">
    <location>
        <begin position="1"/>
        <end position="32"/>
    </location>
</feature>
<reference evidence="3 4" key="1">
    <citation type="submission" date="2023-01" db="EMBL/GenBank/DDBJ databases">
        <title>Genomes from the Australian National Cyanobacteria Reference Collection.</title>
        <authorList>
            <person name="Willis A."/>
            <person name="Lee E.M.F."/>
        </authorList>
    </citation>
    <scope>NUCLEOTIDE SEQUENCE [LARGE SCALE GENOMIC DNA]</scope>
    <source>
        <strain evidence="3 4">CS-1033</strain>
    </source>
</reference>
<accession>A0ABT5AV74</accession>
<gene>
    <name evidence="3" type="ORF">PN457_16215</name>
</gene>
<keyword evidence="4" id="KW-1185">Reference proteome</keyword>
<dbReference type="InterPro" id="IPR009081">
    <property type="entry name" value="PP-bd_ACP"/>
</dbReference>
<evidence type="ECO:0000259" key="2">
    <source>
        <dbReference type="PROSITE" id="PS50075"/>
    </source>
</evidence>
<evidence type="ECO:0000313" key="3">
    <source>
        <dbReference type="EMBL" id="MDB9541185.1"/>
    </source>
</evidence>